<accession>A0ABS7D1H8</accession>
<evidence type="ECO:0000256" key="4">
    <source>
        <dbReference type="HAMAP-Rule" id="MF_00929"/>
    </source>
</evidence>
<dbReference type="Proteomes" id="UP000812277">
    <property type="component" value="Unassembled WGS sequence"/>
</dbReference>
<keyword evidence="3 4" id="KW-0413">Isomerase</keyword>
<comment type="similarity">
    <text evidence="4">Belongs to the cellobiose 2-epimerase family.</text>
</comment>
<evidence type="ECO:0000313" key="5">
    <source>
        <dbReference type="EMBL" id="MBW7473794.1"/>
    </source>
</evidence>
<dbReference type="Gene3D" id="1.50.10.10">
    <property type="match status" value="1"/>
</dbReference>
<comment type="similarity">
    <text evidence="2">Belongs to the N-acylglucosamine 2-epimerase family.</text>
</comment>
<dbReference type="InterPro" id="IPR008928">
    <property type="entry name" value="6-hairpin_glycosidase_sf"/>
</dbReference>
<organism evidence="5 6">
    <name type="scientific">Paenibacillus oenotherae</name>
    <dbReference type="NCBI Taxonomy" id="1435645"/>
    <lineage>
        <taxon>Bacteria</taxon>
        <taxon>Bacillati</taxon>
        <taxon>Bacillota</taxon>
        <taxon>Bacilli</taxon>
        <taxon>Bacillales</taxon>
        <taxon>Paenibacillaceae</taxon>
        <taxon>Paenibacillus</taxon>
    </lineage>
</organism>
<evidence type="ECO:0000313" key="6">
    <source>
        <dbReference type="Proteomes" id="UP000812277"/>
    </source>
</evidence>
<evidence type="ECO:0000256" key="2">
    <source>
        <dbReference type="ARBA" id="ARBA00008558"/>
    </source>
</evidence>
<comment type="caution">
    <text evidence="5">The sequence shown here is derived from an EMBL/GenBank/DDBJ whole genome shotgun (WGS) entry which is preliminary data.</text>
</comment>
<dbReference type="PANTHER" id="PTHR15108">
    <property type="entry name" value="N-ACYLGLUCOSAMINE-2-EPIMERASE"/>
    <property type="match status" value="1"/>
</dbReference>
<dbReference type="Pfam" id="PF07221">
    <property type="entry name" value="GlcNAc_2-epim"/>
    <property type="match status" value="1"/>
</dbReference>
<protein>
    <recommendedName>
        <fullName evidence="4">Cellobiose 2-epimerase</fullName>
        <shortName evidence="4">CE</shortName>
        <ecNumber evidence="4">5.1.3.11</ecNumber>
    </recommendedName>
</protein>
<dbReference type="SUPFAM" id="SSF48208">
    <property type="entry name" value="Six-hairpin glycosidases"/>
    <property type="match status" value="1"/>
</dbReference>
<reference evidence="5 6" key="1">
    <citation type="submission" date="2021-07" db="EMBL/GenBank/DDBJ databases">
        <title>Paenibacillus radiodurans sp. nov., isolated from the southeastern edge of Tengger Desert.</title>
        <authorList>
            <person name="Zhang G."/>
        </authorList>
    </citation>
    <scope>NUCLEOTIDE SEQUENCE [LARGE SCALE GENOMIC DNA]</scope>
    <source>
        <strain evidence="5 6">DT7-4</strain>
    </source>
</reference>
<comment type="catalytic activity">
    <reaction evidence="1 4">
        <text>D-cellobiose = beta-D-glucosyl-(1-&gt;4)-D-mannopyranose</text>
        <dbReference type="Rhea" id="RHEA:23384"/>
        <dbReference type="ChEBI" id="CHEBI:17057"/>
        <dbReference type="ChEBI" id="CHEBI:47931"/>
        <dbReference type="EC" id="5.1.3.11"/>
    </reaction>
</comment>
<dbReference type="HAMAP" id="MF_00929">
    <property type="entry name" value="Cellobiose_2_epim"/>
    <property type="match status" value="1"/>
</dbReference>
<gene>
    <name evidence="5" type="ORF">K0T92_03425</name>
</gene>
<dbReference type="InterPro" id="IPR010819">
    <property type="entry name" value="AGE/CE"/>
</dbReference>
<dbReference type="EC" id="5.1.3.11" evidence="4"/>
<evidence type="ECO:0000256" key="3">
    <source>
        <dbReference type="ARBA" id="ARBA00023235"/>
    </source>
</evidence>
<comment type="function">
    <text evidence="4">Catalyzes the reversible epimerization of cellobiose to 4-O-beta-D-glucopyranosyl-D-mannose (Glc-Man).</text>
</comment>
<proteinExistence type="inferred from homology"/>
<evidence type="ECO:0000256" key="1">
    <source>
        <dbReference type="ARBA" id="ARBA00001470"/>
    </source>
</evidence>
<dbReference type="EMBL" id="JAHZIJ010000001">
    <property type="protein sequence ID" value="MBW7473794.1"/>
    <property type="molecule type" value="Genomic_DNA"/>
</dbReference>
<sequence>MHRNDKEGCTVDIAQWKEELQAELQGNILKFWMEQTVDDEHGGFVGEIDGQLRIDPRADKGLVLNARILWSFASAYRLFPNSEYKKMADRAYDYLKNHFIDRDNGGLFWSVDYTGQPAQTKKQVYGQAFYIYALAEYNRAFGSQEAIDLAIGIYQLLERHAYEPVHKGYIEALTLDWKQTDDLSLSNKDLNEKKSMNTHLHVLEAYTNLYRVWKSEELKRSLTELIEVTLDHIIDPEHARFELFFDESWQVKGHHISYGHDIEGSWLLYEAAEVLGTPSLLERVERMALAMAEAVLADGIDKDGGIWNEADQSGVTDSNKDWWPQAEAMVGFYNAYQLSGEDKFRAAAWHSWNFIKAYIVDPAGGEWYWGVDQAGKPLAHEPKVSPWKCPYHNSRACLEMLERLERQALSLH</sequence>
<dbReference type="InterPro" id="IPR012341">
    <property type="entry name" value="6hp_glycosidase-like_sf"/>
</dbReference>
<name>A0ABS7D1H8_9BACL</name>
<keyword evidence="6" id="KW-1185">Reference proteome</keyword>
<dbReference type="InterPro" id="IPR028584">
    <property type="entry name" value="Cellobiose_2_epim"/>
</dbReference>